<dbReference type="SUPFAM" id="SSF52540">
    <property type="entry name" value="P-loop containing nucleoside triphosphate hydrolases"/>
    <property type="match status" value="1"/>
</dbReference>
<dbReference type="KEGG" id="ari:UM93_15600"/>
<keyword evidence="1" id="KW-0808">Transferase</keyword>
<dbReference type="Pfam" id="PF13671">
    <property type="entry name" value="AAA_33"/>
    <property type="match status" value="1"/>
</dbReference>
<dbReference type="AlphaFoldDB" id="A0A0D4C1L6"/>
<gene>
    <name evidence="1" type="ORF">UM93_15600</name>
</gene>
<protein>
    <submittedName>
        <fullName evidence="1">Aminoglycoside phosphotransferase</fullName>
    </submittedName>
</protein>
<name>A0A0D4C1L6_9MICC</name>
<dbReference type="PATRIC" id="fig|1618207.4.peg.3175"/>
<keyword evidence="2" id="KW-1185">Reference proteome</keyword>
<dbReference type="Proteomes" id="UP000061839">
    <property type="component" value="Chromosome"/>
</dbReference>
<evidence type="ECO:0000313" key="2">
    <source>
        <dbReference type="Proteomes" id="UP000061839"/>
    </source>
</evidence>
<dbReference type="Gene3D" id="3.40.50.300">
    <property type="entry name" value="P-loop containing nucleotide triphosphate hydrolases"/>
    <property type="match status" value="1"/>
</dbReference>
<dbReference type="HOGENOM" id="CLU_105030_3_0_11"/>
<accession>A0A0D4C1L6</accession>
<organism evidence="1 2">
    <name type="scientific">Psychromicrobium lacuslunae</name>
    <dbReference type="NCBI Taxonomy" id="1618207"/>
    <lineage>
        <taxon>Bacteria</taxon>
        <taxon>Bacillati</taxon>
        <taxon>Actinomycetota</taxon>
        <taxon>Actinomycetes</taxon>
        <taxon>Micrococcales</taxon>
        <taxon>Micrococcaceae</taxon>
        <taxon>Psychromicrobium</taxon>
    </lineage>
</organism>
<evidence type="ECO:0000313" key="1">
    <source>
        <dbReference type="EMBL" id="AJT42552.1"/>
    </source>
</evidence>
<sequence length="157" mass="17749">MSRVIFMCGPAGSGKSTLAKRLAATENLERLSFDVEAWARGHRTMPLDVDSAAQIEDFLRIRLIELIGDNRDVVLDFSFYSRQMREQWRRLLAPFGVAPETYYLKTDRATALARVRARAADSADDFCLPAELAAQYYDRFEEPTAEEGPLTVVDTSH</sequence>
<dbReference type="STRING" id="1618207.UM93_15600"/>
<dbReference type="RefSeq" id="WP_199921773.1">
    <property type="nucleotide sequence ID" value="NZ_CP011005.1"/>
</dbReference>
<proteinExistence type="predicted"/>
<dbReference type="GO" id="GO:0016740">
    <property type="term" value="F:transferase activity"/>
    <property type="evidence" value="ECO:0007669"/>
    <property type="project" value="UniProtKB-KW"/>
</dbReference>
<dbReference type="InterPro" id="IPR027417">
    <property type="entry name" value="P-loop_NTPase"/>
</dbReference>
<reference evidence="1 2" key="1">
    <citation type="journal article" date="2015" name="Genome Announc.">
        <title>Complete Genome Sequencing of Protease-Producing Novel Arthrobacter sp. Strain IHBB 11108 Using PacBio Single-Molecule Real-Time Sequencing Technology.</title>
        <authorList>
            <person name="Kiran S."/>
            <person name="Swarnkar M.K."/>
            <person name="Pal M."/>
            <person name="Thakur R."/>
            <person name="Tewari R."/>
            <person name="Singh A.K."/>
            <person name="Gulati A."/>
        </authorList>
    </citation>
    <scope>NUCLEOTIDE SEQUENCE [LARGE SCALE GENOMIC DNA]</scope>
    <source>
        <strain evidence="1 2">IHBB 11108</strain>
    </source>
</reference>
<dbReference type="EMBL" id="CP011005">
    <property type="protein sequence ID" value="AJT42552.1"/>
    <property type="molecule type" value="Genomic_DNA"/>
</dbReference>